<evidence type="ECO:0000256" key="6">
    <source>
        <dbReference type="ARBA" id="ARBA00023128"/>
    </source>
</evidence>
<dbReference type="Gene3D" id="1.10.287.810">
    <property type="entry name" value="Mitochondrial import inner membrane translocase subunit tim13 like domains"/>
    <property type="match status" value="1"/>
</dbReference>
<keyword evidence="3" id="KW-0862">Zinc</keyword>
<evidence type="ECO:0000256" key="7">
    <source>
        <dbReference type="ARBA" id="ARBA00023157"/>
    </source>
</evidence>
<name>A0A210QD02_MIZYE</name>
<feature type="domain" description="Tim10-like" evidence="10">
    <location>
        <begin position="17"/>
        <end position="76"/>
    </location>
</feature>
<keyword evidence="4 8" id="KW-0653">Protein transport</keyword>
<dbReference type="Pfam" id="PF02953">
    <property type="entry name" value="zf-Tim10_DDP"/>
    <property type="match status" value="1"/>
</dbReference>
<comment type="function">
    <text evidence="8">Mitochondrial intermembrane chaperone that participates in the import and insertion of some multi-pass transmembrane proteins into the mitochondrial inner membrane. Also required for the transfer of beta-barrel precursors from the TOM complex to the sorting and assembly machinery (SAM complex) of the outer membrane. Acts as a chaperone-like protein that protects the hydrophobic precursors from aggregation and guide them through the mitochondrial intermembrane space.</text>
</comment>
<feature type="region of interest" description="Disordered" evidence="9">
    <location>
        <begin position="92"/>
        <end position="134"/>
    </location>
</feature>
<keyword evidence="12" id="KW-1185">Reference proteome</keyword>
<dbReference type="GO" id="GO:0046872">
    <property type="term" value="F:metal ion binding"/>
    <property type="evidence" value="ECO:0007669"/>
    <property type="project" value="UniProtKB-KW"/>
</dbReference>
<sequence length="134" mass="15420">MNRSQQMAIAQKEAIAQSVQNMREFMMLYNNLTERCFSNCAVLQHDNKLSAKEKFCVENCTDRFVSYNQRLMPTFAQNYQERMKAAERLALEQMEKAKQDEAAQAKEQTTPPGNLNAEMQPSTQSETQTDPKIS</sequence>
<comment type="subunit">
    <text evidence="8">Heterohexamer.</text>
</comment>
<keyword evidence="1 8" id="KW-0813">Transport</keyword>
<reference evidence="11 12" key="1">
    <citation type="journal article" date="2017" name="Nat. Ecol. Evol.">
        <title>Scallop genome provides insights into evolution of bilaterian karyotype and development.</title>
        <authorList>
            <person name="Wang S."/>
            <person name="Zhang J."/>
            <person name="Jiao W."/>
            <person name="Li J."/>
            <person name="Xun X."/>
            <person name="Sun Y."/>
            <person name="Guo X."/>
            <person name="Huan P."/>
            <person name="Dong B."/>
            <person name="Zhang L."/>
            <person name="Hu X."/>
            <person name="Sun X."/>
            <person name="Wang J."/>
            <person name="Zhao C."/>
            <person name="Wang Y."/>
            <person name="Wang D."/>
            <person name="Huang X."/>
            <person name="Wang R."/>
            <person name="Lv J."/>
            <person name="Li Y."/>
            <person name="Zhang Z."/>
            <person name="Liu B."/>
            <person name="Lu W."/>
            <person name="Hui Y."/>
            <person name="Liang J."/>
            <person name="Zhou Z."/>
            <person name="Hou R."/>
            <person name="Li X."/>
            <person name="Liu Y."/>
            <person name="Li H."/>
            <person name="Ning X."/>
            <person name="Lin Y."/>
            <person name="Zhao L."/>
            <person name="Xing Q."/>
            <person name="Dou J."/>
            <person name="Li Y."/>
            <person name="Mao J."/>
            <person name="Guo H."/>
            <person name="Dou H."/>
            <person name="Li T."/>
            <person name="Mu C."/>
            <person name="Jiang W."/>
            <person name="Fu Q."/>
            <person name="Fu X."/>
            <person name="Miao Y."/>
            <person name="Liu J."/>
            <person name="Yu Q."/>
            <person name="Li R."/>
            <person name="Liao H."/>
            <person name="Li X."/>
            <person name="Kong Y."/>
            <person name="Jiang Z."/>
            <person name="Chourrout D."/>
            <person name="Li R."/>
            <person name="Bao Z."/>
        </authorList>
    </citation>
    <scope>NUCLEOTIDE SEQUENCE [LARGE SCALE GENOMIC DNA]</scope>
    <source>
        <strain evidence="11 12">PY_sf001</strain>
    </source>
</reference>
<organism evidence="11 12">
    <name type="scientific">Mizuhopecten yessoensis</name>
    <name type="common">Japanese scallop</name>
    <name type="synonym">Patinopecten yessoensis</name>
    <dbReference type="NCBI Taxonomy" id="6573"/>
    <lineage>
        <taxon>Eukaryota</taxon>
        <taxon>Metazoa</taxon>
        <taxon>Spiralia</taxon>
        <taxon>Lophotrochozoa</taxon>
        <taxon>Mollusca</taxon>
        <taxon>Bivalvia</taxon>
        <taxon>Autobranchia</taxon>
        <taxon>Pteriomorphia</taxon>
        <taxon>Pectinida</taxon>
        <taxon>Pectinoidea</taxon>
        <taxon>Pectinidae</taxon>
        <taxon>Mizuhopecten</taxon>
    </lineage>
</organism>
<evidence type="ECO:0000256" key="3">
    <source>
        <dbReference type="ARBA" id="ARBA00022833"/>
    </source>
</evidence>
<evidence type="ECO:0000259" key="10">
    <source>
        <dbReference type="Pfam" id="PF02953"/>
    </source>
</evidence>
<accession>A0A210QD02</accession>
<evidence type="ECO:0000256" key="8">
    <source>
        <dbReference type="RuleBase" id="RU367043"/>
    </source>
</evidence>
<proteinExistence type="inferred from homology"/>
<dbReference type="AlphaFoldDB" id="A0A210QD02"/>
<keyword evidence="5 8" id="KW-0811">Translocation</keyword>
<dbReference type="SUPFAM" id="SSF144122">
    <property type="entry name" value="Tim10-like"/>
    <property type="match status" value="1"/>
</dbReference>
<evidence type="ECO:0000256" key="4">
    <source>
        <dbReference type="ARBA" id="ARBA00022927"/>
    </source>
</evidence>
<evidence type="ECO:0000313" key="12">
    <source>
        <dbReference type="Proteomes" id="UP000242188"/>
    </source>
</evidence>
<feature type="compositionally biased region" description="Polar residues" evidence="9">
    <location>
        <begin position="109"/>
        <end position="134"/>
    </location>
</feature>
<dbReference type="InterPro" id="IPR050673">
    <property type="entry name" value="Mito_inner_translocase_sub"/>
</dbReference>
<keyword evidence="8" id="KW-0472">Membrane</keyword>
<keyword evidence="8" id="KW-0143">Chaperone</keyword>
<keyword evidence="7 8" id="KW-1015">Disulfide bond</keyword>
<dbReference type="OrthoDB" id="1551503at2759"/>
<comment type="domain">
    <text evidence="8">The twin CX3C motif contains 4 conserved Cys residues that form 2 disulfide bonds in the mitochondrial intermembrane space.</text>
</comment>
<evidence type="ECO:0000313" key="11">
    <source>
        <dbReference type="EMBL" id="OWF46614.1"/>
    </source>
</evidence>
<dbReference type="InterPro" id="IPR035427">
    <property type="entry name" value="Tim10-like_dom_sf"/>
</dbReference>
<comment type="caution">
    <text evidence="11">The sequence shown here is derived from an EMBL/GenBank/DDBJ whole genome shotgun (WGS) entry which is preliminary data.</text>
</comment>
<evidence type="ECO:0000256" key="1">
    <source>
        <dbReference type="ARBA" id="ARBA00022448"/>
    </source>
</evidence>
<keyword evidence="6 8" id="KW-0496">Mitochondrion</keyword>
<comment type="subcellular location">
    <subcellularLocation>
        <location evidence="8">Mitochondrion inner membrane</location>
        <topology evidence="8">Peripheral membrane protein</topology>
        <orientation evidence="8">Intermembrane side</orientation>
    </subcellularLocation>
</comment>
<comment type="similarity">
    <text evidence="8">Belongs to the small Tim family.</text>
</comment>
<protein>
    <recommendedName>
        <fullName evidence="8">Mitochondrial import inner membrane translocase subunit</fullName>
    </recommendedName>
</protein>
<dbReference type="InterPro" id="IPR004217">
    <property type="entry name" value="Tim10-like"/>
</dbReference>
<dbReference type="EMBL" id="NEDP02004118">
    <property type="protein sequence ID" value="OWF46614.1"/>
    <property type="molecule type" value="Genomic_DNA"/>
</dbReference>
<feature type="compositionally biased region" description="Basic and acidic residues" evidence="9">
    <location>
        <begin position="92"/>
        <end position="104"/>
    </location>
</feature>
<evidence type="ECO:0000256" key="2">
    <source>
        <dbReference type="ARBA" id="ARBA00022723"/>
    </source>
</evidence>
<dbReference type="STRING" id="6573.A0A210QD02"/>
<dbReference type="PANTHER" id="PTHR13172">
    <property type="entry name" value="MITOCHONDRIAL IMPORT INNER MEMBRANE TRANSLOCASE SUBUNIT TIM9B"/>
    <property type="match status" value="1"/>
</dbReference>
<evidence type="ECO:0000256" key="9">
    <source>
        <dbReference type="SAM" id="MobiDB-lite"/>
    </source>
</evidence>
<gene>
    <name evidence="11" type="ORF">KP79_PYT12786</name>
</gene>
<evidence type="ECO:0000256" key="5">
    <source>
        <dbReference type="ARBA" id="ARBA00023010"/>
    </source>
</evidence>
<dbReference type="GO" id="GO:0005743">
    <property type="term" value="C:mitochondrial inner membrane"/>
    <property type="evidence" value="ECO:0007669"/>
    <property type="project" value="UniProtKB-SubCell"/>
</dbReference>
<dbReference type="Proteomes" id="UP000242188">
    <property type="component" value="Unassembled WGS sequence"/>
</dbReference>
<keyword evidence="8" id="KW-0999">Mitochondrion inner membrane</keyword>
<dbReference type="GO" id="GO:0015031">
    <property type="term" value="P:protein transport"/>
    <property type="evidence" value="ECO:0007669"/>
    <property type="project" value="UniProtKB-KW"/>
</dbReference>
<keyword evidence="2" id="KW-0479">Metal-binding</keyword>